<dbReference type="PANTHER" id="PTHR42794">
    <property type="entry name" value="HEMIN IMPORT ATP-BINDING PROTEIN HMUV"/>
    <property type="match status" value="1"/>
</dbReference>
<evidence type="ECO:0000256" key="1">
    <source>
        <dbReference type="ARBA" id="ARBA00022741"/>
    </source>
</evidence>
<evidence type="ECO:0000256" key="2">
    <source>
        <dbReference type="ARBA" id="ARBA00022840"/>
    </source>
</evidence>
<gene>
    <name evidence="4" type="ORF">SAMN06296010_2968</name>
</gene>
<protein>
    <submittedName>
        <fullName evidence="4">Iron complex transport system ATP-binding protein</fullName>
    </submittedName>
</protein>
<dbReference type="OrthoDB" id="5296765at2"/>
<dbReference type="InterPro" id="IPR027417">
    <property type="entry name" value="P-loop_NTPase"/>
</dbReference>
<dbReference type="SUPFAM" id="SSF52540">
    <property type="entry name" value="P-loop containing nucleoside triphosphate hydrolases"/>
    <property type="match status" value="1"/>
</dbReference>
<dbReference type="Pfam" id="PF00005">
    <property type="entry name" value="ABC_tran"/>
    <property type="match status" value="1"/>
</dbReference>
<dbReference type="AlphaFoldDB" id="A0A1X7KW14"/>
<feature type="domain" description="ABC transporter" evidence="3">
    <location>
        <begin position="2"/>
        <end position="234"/>
    </location>
</feature>
<dbReference type="STRING" id="150121.SAMN06296010_2968"/>
<dbReference type="PANTHER" id="PTHR42794:SF2">
    <property type="entry name" value="ABC TRANSPORTER ATP-BINDING PROTEIN"/>
    <property type="match status" value="1"/>
</dbReference>
<dbReference type="InterPro" id="IPR003439">
    <property type="entry name" value="ABC_transporter-like_ATP-bd"/>
</dbReference>
<dbReference type="GO" id="GO:0005524">
    <property type="term" value="F:ATP binding"/>
    <property type="evidence" value="ECO:0007669"/>
    <property type="project" value="UniProtKB-KW"/>
</dbReference>
<dbReference type="Gene3D" id="3.40.50.300">
    <property type="entry name" value="P-loop containing nucleotide triphosphate hydrolases"/>
    <property type="match status" value="1"/>
</dbReference>
<reference evidence="5" key="1">
    <citation type="submission" date="2017-04" db="EMBL/GenBank/DDBJ databases">
        <authorList>
            <person name="Varghese N."/>
            <person name="Submissions S."/>
        </authorList>
    </citation>
    <scope>NUCLEOTIDE SEQUENCE [LARGE SCALE GENOMIC DNA]</scope>
    <source>
        <strain evidence="5">VKM Ac-2510</strain>
    </source>
</reference>
<accession>A0A1X7KW14</accession>
<keyword evidence="5" id="KW-1185">Reference proteome</keyword>
<keyword evidence="1" id="KW-0547">Nucleotide-binding</keyword>
<dbReference type="PROSITE" id="PS50893">
    <property type="entry name" value="ABC_TRANSPORTER_2"/>
    <property type="match status" value="1"/>
</dbReference>
<dbReference type="CDD" id="cd03214">
    <property type="entry name" value="ABC_Iron-Siderophores_B12_Hemin"/>
    <property type="match status" value="1"/>
</dbReference>
<evidence type="ECO:0000259" key="3">
    <source>
        <dbReference type="PROSITE" id="PS50893"/>
    </source>
</evidence>
<evidence type="ECO:0000313" key="5">
    <source>
        <dbReference type="Proteomes" id="UP000193244"/>
    </source>
</evidence>
<dbReference type="GO" id="GO:0016887">
    <property type="term" value="F:ATP hydrolysis activity"/>
    <property type="evidence" value="ECO:0007669"/>
    <property type="project" value="InterPro"/>
</dbReference>
<dbReference type="SMART" id="SM00382">
    <property type="entry name" value="AAA"/>
    <property type="match status" value="1"/>
</dbReference>
<proteinExistence type="predicted"/>
<sequence length="266" mass="28423">MIEAQAVTVRAGRRVLLDDVSFTAQTGAVTGIVGPNGSGKTTLLRALVRAAPLSSGRIVLDGDDLRIRPRRWIARHVAEVGQRSEPDPSLRVVDEVSLGGLAEHGVLRSGGAAFDDRVADALDAVELSHRAFDRLSTLSGGELQRVALARALAQGASHVLLDEPTNHLDIRHRLEIVALLRRIAPTVLIVLHDLDLAAEVCDHVVVLHRGRVAGAGRPAELFRPPLLDAVYDVTTHAHPGPDGRARLSFSLPSPLPLSSSHEKESA</sequence>
<dbReference type="Proteomes" id="UP000193244">
    <property type="component" value="Unassembled WGS sequence"/>
</dbReference>
<organism evidence="4 5">
    <name type="scientific">Agreia pratensis</name>
    <dbReference type="NCBI Taxonomy" id="150121"/>
    <lineage>
        <taxon>Bacteria</taxon>
        <taxon>Bacillati</taxon>
        <taxon>Actinomycetota</taxon>
        <taxon>Actinomycetes</taxon>
        <taxon>Micrococcales</taxon>
        <taxon>Microbacteriaceae</taxon>
        <taxon>Agreia</taxon>
    </lineage>
</organism>
<name>A0A1X7KW14_9MICO</name>
<evidence type="ECO:0000313" key="4">
    <source>
        <dbReference type="EMBL" id="SMG45179.1"/>
    </source>
</evidence>
<dbReference type="InterPro" id="IPR017871">
    <property type="entry name" value="ABC_transporter-like_CS"/>
</dbReference>
<dbReference type="InterPro" id="IPR003593">
    <property type="entry name" value="AAA+_ATPase"/>
</dbReference>
<dbReference type="PROSITE" id="PS00211">
    <property type="entry name" value="ABC_TRANSPORTER_1"/>
    <property type="match status" value="1"/>
</dbReference>
<dbReference type="RefSeq" id="WP_085487410.1">
    <property type="nucleotide sequence ID" value="NZ_FXAY01000005.1"/>
</dbReference>
<dbReference type="EMBL" id="FXAY01000005">
    <property type="protein sequence ID" value="SMG45179.1"/>
    <property type="molecule type" value="Genomic_DNA"/>
</dbReference>
<keyword evidence="2 4" id="KW-0067">ATP-binding</keyword>